<protein>
    <submittedName>
        <fullName evidence="1">Uncharacterized protein</fullName>
    </submittedName>
</protein>
<gene>
    <name evidence="1" type="ORF">HNY73_013700</name>
</gene>
<reference evidence="1" key="2">
    <citation type="submission" date="2020-06" db="EMBL/GenBank/DDBJ databases">
        <authorList>
            <person name="Sheffer M."/>
        </authorList>
    </citation>
    <scope>NUCLEOTIDE SEQUENCE</scope>
</reference>
<comment type="caution">
    <text evidence="1">The sequence shown here is derived from an EMBL/GenBank/DDBJ whole genome shotgun (WGS) entry which is preliminary data.</text>
</comment>
<keyword evidence="2" id="KW-1185">Reference proteome</keyword>
<name>A0A8T0EUB4_ARGBR</name>
<sequence length="355" mass="40149">MRVERAIQETDENSANVLKEARGDWKDPLARWTGRPGGWKLKLRISGALVLYKERAIQETDENSANVLKEARGDWKDPLARWTGRNRRVDALKFKLIRSTVSTGACHPGTGRKLCECTERNARGDWRIFWLLDWKKPEVDAGNSAYPEALVLYMSVPSRRRTKPSANDWKKPAAIGRSFALAGLKNPRVGRLNSLIPEAPFSTGACHPGDGENSAKTEEARGDWRILWLAGLERNRRVDAEIELIRGTRSLRACATRRGENSANVLKEARGDWKDPLARWTGRNRRVDAENSAYPEALVLYRRAIQKNADENSANVLKEARAIRRNPLARWTGRTRVTRNSALSGGTRSYNTRKN</sequence>
<proteinExistence type="predicted"/>
<evidence type="ECO:0000313" key="2">
    <source>
        <dbReference type="Proteomes" id="UP000807504"/>
    </source>
</evidence>
<dbReference type="Proteomes" id="UP000807504">
    <property type="component" value="Unassembled WGS sequence"/>
</dbReference>
<dbReference type="AlphaFoldDB" id="A0A8T0EUB4"/>
<accession>A0A8T0EUB4</accession>
<reference evidence="1" key="1">
    <citation type="journal article" date="2020" name="bioRxiv">
        <title>Chromosome-level reference genome of the European wasp spider Argiope bruennichi: a resource for studies on range expansion and evolutionary adaptation.</title>
        <authorList>
            <person name="Sheffer M.M."/>
            <person name="Hoppe A."/>
            <person name="Krehenwinkel H."/>
            <person name="Uhl G."/>
            <person name="Kuss A.W."/>
            <person name="Jensen L."/>
            <person name="Jensen C."/>
            <person name="Gillespie R.G."/>
            <person name="Hoff K.J."/>
            <person name="Prost S."/>
        </authorList>
    </citation>
    <scope>NUCLEOTIDE SEQUENCE</scope>
</reference>
<organism evidence="1 2">
    <name type="scientific">Argiope bruennichi</name>
    <name type="common">Wasp spider</name>
    <name type="synonym">Aranea bruennichi</name>
    <dbReference type="NCBI Taxonomy" id="94029"/>
    <lineage>
        <taxon>Eukaryota</taxon>
        <taxon>Metazoa</taxon>
        <taxon>Ecdysozoa</taxon>
        <taxon>Arthropoda</taxon>
        <taxon>Chelicerata</taxon>
        <taxon>Arachnida</taxon>
        <taxon>Araneae</taxon>
        <taxon>Araneomorphae</taxon>
        <taxon>Entelegynae</taxon>
        <taxon>Araneoidea</taxon>
        <taxon>Araneidae</taxon>
        <taxon>Argiope</taxon>
    </lineage>
</organism>
<dbReference type="EMBL" id="JABXBU010001973">
    <property type="protein sequence ID" value="KAF8779775.1"/>
    <property type="molecule type" value="Genomic_DNA"/>
</dbReference>
<evidence type="ECO:0000313" key="1">
    <source>
        <dbReference type="EMBL" id="KAF8779775.1"/>
    </source>
</evidence>